<gene>
    <name evidence="2" type="ORF">SAMN02745223_02147</name>
    <name evidence="1" type="ORF">VW29_17205</name>
</gene>
<protein>
    <submittedName>
        <fullName evidence="1">Uncharacterized protein</fullName>
    </submittedName>
</protein>
<proteinExistence type="predicted"/>
<organism evidence="1 3">
    <name type="scientific">Devosia limi DSM 17137</name>
    <dbReference type="NCBI Taxonomy" id="1121477"/>
    <lineage>
        <taxon>Bacteria</taxon>
        <taxon>Pseudomonadati</taxon>
        <taxon>Pseudomonadota</taxon>
        <taxon>Alphaproteobacteria</taxon>
        <taxon>Hyphomicrobiales</taxon>
        <taxon>Devosiaceae</taxon>
        <taxon>Devosia</taxon>
    </lineage>
</organism>
<keyword evidence="3" id="KW-1185">Reference proteome</keyword>
<dbReference type="Pfam" id="PF03966">
    <property type="entry name" value="Trm112p"/>
    <property type="match status" value="1"/>
</dbReference>
<dbReference type="AlphaFoldDB" id="A0A0F5LDZ8"/>
<sequence>MSAPNSPAEARHVLDVKTLEILVCPLTKTRLSFSADRSELISVAGRLAFPIIKGVPLLSLDEARSIEPDELRLFTTRPPGAE</sequence>
<dbReference type="RefSeq" id="WP_046136515.1">
    <property type="nucleotide sequence ID" value="NZ_FQVC01000005.1"/>
</dbReference>
<dbReference type="EMBL" id="FQVC01000005">
    <property type="protein sequence ID" value="SHF23325.1"/>
    <property type="molecule type" value="Genomic_DNA"/>
</dbReference>
<dbReference type="PANTHER" id="PTHR33505:SF4">
    <property type="entry name" value="PROTEIN PREY, MITOCHONDRIAL"/>
    <property type="match status" value="1"/>
</dbReference>
<evidence type="ECO:0000313" key="4">
    <source>
        <dbReference type="Proteomes" id="UP000184533"/>
    </source>
</evidence>
<accession>A0A0F5LDZ8</accession>
<evidence type="ECO:0000313" key="3">
    <source>
        <dbReference type="Proteomes" id="UP000033608"/>
    </source>
</evidence>
<reference evidence="1 3" key="1">
    <citation type="submission" date="2015-03" db="EMBL/GenBank/DDBJ databases">
        <authorList>
            <person name="Hassan Y.I."/>
            <person name="Lepp D."/>
            <person name="Zhou T."/>
        </authorList>
    </citation>
    <scope>NUCLEOTIDE SEQUENCE [LARGE SCALE GENOMIC DNA]</scope>
    <source>
        <strain evidence="1 3">DSM 17137</strain>
    </source>
</reference>
<dbReference type="OrthoDB" id="9812205at2"/>
<dbReference type="STRING" id="1121477.SAMN02745223_02147"/>
<evidence type="ECO:0000313" key="1">
    <source>
        <dbReference type="EMBL" id="KKB80563.1"/>
    </source>
</evidence>
<dbReference type="Proteomes" id="UP000033608">
    <property type="component" value="Unassembled WGS sequence"/>
</dbReference>
<dbReference type="GO" id="GO:0005829">
    <property type="term" value="C:cytosol"/>
    <property type="evidence" value="ECO:0007669"/>
    <property type="project" value="TreeGrafter"/>
</dbReference>
<dbReference type="InterPro" id="IPR005651">
    <property type="entry name" value="Trm112-like"/>
</dbReference>
<name>A0A0F5LDZ8_9HYPH</name>
<dbReference type="Proteomes" id="UP000184533">
    <property type="component" value="Unassembled WGS sequence"/>
</dbReference>
<dbReference type="Gene3D" id="2.20.25.10">
    <property type="match status" value="1"/>
</dbReference>
<evidence type="ECO:0000313" key="2">
    <source>
        <dbReference type="EMBL" id="SHF23325.1"/>
    </source>
</evidence>
<dbReference type="EMBL" id="LAJF01000106">
    <property type="protein sequence ID" value="KKB80563.1"/>
    <property type="molecule type" value="Genomic_DNA"/>
</dbReference>
<dbReference type="PATRIC" id="fig|1121477.3.peg.188"/>
<dbReference type="SUPFAM" id="SSF158997">
    <property type="entry name" value="Trm112p-like"/>
    <property type="match status" value="1"/>
</dbReference>
<dbReference type="PANTHER" id="PTHR33505">
    <property type="entry name" value="ZGC:162634"/>
    <property type="match status" value="1"/>
</dbReference>
<reference evidence="2 4" key="2">
    <citation type="submission" date="2016-11" db="EMBL/GenBank/DDBJ databases">
        <authorList>
            <person name="Jaros S."/>
            <person name="Januszkiewicz K."/>
            <person name="Wedrychowicz H."/>
        </authorList>
    </citation>
    <scope>NUCLEOTIDE SEQUENCE [LARGE SCALE GENOMIC DNA]</scope>
    <source>
        <strain evidence="2 4">DSM 17137</strain>
    </source>
</reference>